<proteinExistence type="predicted"/>
<dbReference type="InterPro" id="IPR011067">
    <property type="entry name" value="Plasmid_toxin/cell-grow_inhib"/>
</dbReference>
<keyword evidence="2" id="KW-1185">Reference proteome</keyword>
<evidence type="ECO:0000313" key="2">
    <source>
        <dbReference type="Proteomes" id="UP000717534"/>
    </source>
</evidence>
<dbReference type="PANTHER" id="PTHR33988:SF3">
    <property type="entry name" value="ENDORIBONUCLEASE TOXIN CHPB-RELATED"/>
    <property type="match status" value="1"/>
</dbReference>
<dbReference type="EMBL" id="JAFITO010000036">
    <property type="protein sequence ID" value="MBN4068672.1"/>
    <property type="molecule type" value="Genomic_DNA"/>
</dbReference>
<organism evidence="1 2">
    <name type="scientific">Desulfotalea psychrophila</name>
    <dbReference type="NCBI Taxonomy" id="84980"/>
    <lineage>
        <taxon>Bacteria</taxon>
        <taxon>Pseudomonadati</taxon>
        <taxon>Thermodesulfobacteriota</taxon>
        <taxon>Desulfobulbia</taxon>
        <taxon>Desulfobulbales</taxon>
        <taxon>Desulfocapsaceae</taxon>
        <taxon>Desulfotalea</taxon>
    </lineage>
</organism>
<gene>
    <name evidence="1" type="ORF">JYU06_04030</name>
</gene>
<comment type="caution">
    <text evidence="1">The sequence shown here is derived from an EMBL/GenBank/DDBJ whole genome shotgun (WGS) entry which is preliminary data.</text>
</comment>
<dbReference type="Gene3D" id="2.30.30.110">
    <property type="match status" value="1"/>
</dbReference>
<dbReference type="PANTHER" id="PTHR33988">
    <property type="entry name" value="ENDORIBONUCLEASE MAZF-RELATED"/>
    <property type="match status" value="1"/>
</dbReference>
<dbReference type="InterPro" id="IPR003477">
    <property type="entry name" value="PemK-like"/>
</dbReference>
<dbReference type="Pfam" id="PF02452">
    <property type="entry name" value="PemK_toxin"/>
    <property type="match status" value="1"/>
</dbReference>
<sequence length="78" mass="8805">LFNEATGLTIVCPITNTNRNIPFHIDVSEKSSLTGFIMVEQVKSIDYISRRVKFIEKADDEILNEVLSVLDACIYQNA</sequence>
<evidence type="ECO:0000313" key="1">
    <source>
        <dbReference type="EMBL" id="MBN4068672.1"/>
    </source>
</evidence>
<dbReference type="SUPFAM" id="SSF50118">
    <property type="entry name" value="Cell growth inhibitor/plasmid maintenance toxic component"/>
    <property type="match status" value="1"/>
</dbReference>
<accession>A0ABS3AXQ8</accession>
<reference evidence="1 2" key="1">
    <citation type="submission" date="2021-02" db="EMBL/GenBank/DDBJ databases">
        <title>Activity-based single-cell genomes from oceanic crustal fluid captures similar information to metagenomic and metatranscriptomic surveys with orders of magnitude less sampling.</title>
        <authorList>
            <person name="D'Angelo T.S."/>
            <person name="Orcutt B.N."/>
        </authorList>
    </citation>
    <scope>NUCLEOTIDE SEQUENCE [LARGE SCALE GENOMIC DNA]</scope>
    <source>
        <strain evidence="1">AH-315-G02</strain>
    </source>
</reference>
<feature type="non-terminal residue" evidence="1">
    <location>
        <position position="1"/>
    </location>
</feature>
<dbReference type="Proteomes" id="UP000717534">
    <property type="component" value="Unassembled WGS sequence"/>
</dbReference>
<protein>
    <submittedName>
        <fullName evidence="1">Type II toxin-antitoxin system PemK/MazF family toxin</fullName>
    </submittedName>
</protein>
<name>A0ABS3AXQ8_9BACT</name>